<accession>A0A3S4Z3D3</accession>
<dbReference type="Proteomes" id="UP000268658">
    <property type="component" value="Chromosome"/>
</dbReference>
<proteinExistence type="predicted"/>
<dbReference type="KEGG" id="avc:NCTC10951_02546"/>
<protein>
    <submittedName>
        <fullName evidence="1">Uncharacterized protein</fullName>
    </submittedName>
</protein>
<organism evidence="1 2">
    <name type="scientific">Actinomyces viscosus</name>
    <dbReference type="NCBI Taxonomy" id="1656"/>
    <lineage>
        <taxon>Bacteria</taxon>
        <taxon>Bacillati</taxon>
        <taxon>Actinomycetota</taxon>
        <taxon>Actinomycetes</taxon>
        <taxon>Actinomycetales</taxon>
        <taxon>Actinomycetaceae</taxon>
        <taxon>Actinomyces</taxon>
    </lineage>
</organism>
<dbReference type="EMBL" id="LR134477">
    <property type="protein sequence ID" value="VEI18130.1"/>
    <property type="molecule type" value="Genomic_DNA"/>
</dbReference>
<name>A0A3S4Z3D3_ACTVI</name>
<dbReference type="RefSeq" id="WP_126414927.1">
    <property type="nucleotide sequence ID" value="NZ_JASPER010000008.1"/>
</dbReference>
<gene>
    <name evidence="1" type="ORF">NCTC10951_02546</name>
</gene>
<reference evidence="1 2" key="1">
    <citation type="submission" date="2018-12" db="EMBL/GenBank/DDBJ databases">
        <authorList>
            <consortium name="Pathogen Informatics"/>
        </authorList>
    </citation>
    <scope>NUCLEOTIDE SEQUENCE [LARGE SCALE GENOMIC DNA]</scope>
    <source>
        <strain evidence="1 2">NCTC10951</strain>
    </source>
</reference>
<evidence type="ECO:0000313" key="1">
    <source>
        <dbReference type="EMBL" id="VEI18130.1"/>
    </source>
</evidence>
<dbReference type="AlphaFoldDB" id="A0A3S4Z3D3"/>
<sequence>MTSIGVITLPEVTAGRSSAIDLLCDPYVPMSRPEDPVVTLNGHSVRIPAAGSVRVVVPAGPVVITEERPSDLLGPSNRLEFALAPGQEVRIVYRDSQLDLATPTMTVEGLGIGNGVIVKKRNTALIISAVMLGWAALLALIMILVIVKPLRGGW</sequence>
<evidence type="ECO:0000313" key="2">
    <source>
        <dbReference type="Proteomes" id="UP000268658"/>
    </source>
</evidence>